<accession>A0A443IV78</accession>
<dbReference type="PANTHER" id="PTHR43477:SF1">
    <property type="entry name" value="DIHYDROANTICAPSIN 7-DEHYDROGENASE"/>
    <property type="match status" value="1"/>
</dbReference>
<dbReference type="RefSeq" id="WP_128269664.1">
    <property type="nucleotide sequence ID" value="NZ_SAUW01000009.1"/>
</dbReference>
<dbReference type="PRINTS" id="PR00081">
    <property type="entry name" value="GDHRDH"/>
</dbReference>
<keyword evidence="4" id="KW-1185">Reference proteome</keyword>
<protein>
    <submittedName>
        <fullName evidence="3">SDR family oxidoreductase</fullName>
    </submittedName>
</protein>
<dbReference type="NCBIfam" id="NF005449">
    <property type="entry name" value="PRK07041.1"/>
    <property type="match status" value="1"/>
</dbReference>
<dbReference type="InterPro" id="IPR051122">
    <property type="entry name" value="SDR_DHRS6-like"/>
</dbReference>
<evidence type="ECO:0000313" key="4">
    <source>
        <dbReference type="Proteomes" id="UP000285710"/>
    </source>
</evidence>
<dbReference type="Pfam" id="PF13561">
    <property type="entry name" value="adh_short_C2"/>
    <property type="match status" value="1"/>
</dbReference>
<dbReference type="SUPFAM" id="SSF51735">
    <property type="entry name" value="NAD(P)-binding Rossmann-fold domains"/>
    <property type="match status" value="1"/>
</dbReference>
<keyword evidence="2" id="KW-0560">Oxidoreductase</keyword>
<dbReference type="Gene3D" id="3.40.50.720">
    <property type="entry name" value="NAD(P)-binding Rossmann-like Domain"/>
    <property type="match status" value="1"/>
</dbReference>
<evidence type="ECO:0000313" key="3">
    <source>
        <dbReference type="EMBL" id="RWR11981.1"/>
    </source>
</evidence>
<dbReference type="GO" id="GO:0016491">
    <property type="term" value="F:oxidoreductase activity"/>
    <property type="evidence" value="ECO:0007669"/>
    <property type="project" value="UniProtKB-KW"/>
</dbReference>
<gene>
    <name evidence="3" type="ORF">D2T33_09820</name>
</gene>
<sequence>MTLKDKRVLVVGGSSGIGFGAAQAALADGAAVIIASRSQDRIDAALARLGAGAEGHVLDTTDEAGVEAFFATRPAFDHVVVSASKTKVAAVRELPLADAYGSMNSKFWGAYRIARAAKIAEGGSLTLVSGFLSQRPRKGAAIQSAINAAVEGLTRGLALEFAPVRVNCVSPGLVQTEMYDSLDDAARRTMYENAAARLPAGLVGTPDHIAVQIMAFIANPYITGSIVYVDGGGLIA</sequence>
<dbReference type="EMBL" id="SAUW01000009">
    <property type="protein sequence ID" value="RWR11981.1"/>
    <property type="molecule type" value="Genomic_DNA"/>
</dbReference>
<organism evidence="3 4">
    <name type="scientific">Paenirhodobacter populi</name>
    <dbReference type="NCBI Taxonomy" id="2306993"/>
    <lineage>
        <taxon>Bacteria</taxon>
        <taxon>Pseudomonadati</taxon>
        <taxon>Pseudomonadota</taxon>
        <taxon>Alphaproteobacteria</taxon>
        <taxon>Rhodobacterales</taxon>
        <taxon>Rhodobacter group</taxon>
        <taxon>Paenirhodobacter</taxon>
    </lineage>
</organism>
<proteinExistence type="inferred from homology"/>
<name>A0A443IV78_9RHOB</name>
<comment type="similarity">
    <text evidence="1">Belongs to the short-chain dehydrogenases/reductases (SDR) family.</text>
</comment>
<dbReference type="AlphaFoldDB" id="A0A443IV78"/>
<dbReference type="Proteomes" id="UP000285710">
    <property type="component" value="Unassembled WGS sequence"/>
</dbReference>
<dbReference type="InterPro" id="IPR002347">
    <property type="entry name" value="SDR_fam"/>
</dbReference>
<dbReference type="PANTHER" id="PTHR43477">
    <property type="entry name" value="DIHYDROANTICAPSIN 7-DEHYDROGENASE"/>
    <property type="match status" value="1"/>
</dbReference>
<evidence type="ECO:0000256" key="2">
    <source>
        <dbReference type="ARBA" id="ARBA00023002"/>
    </source>
</evidence>
<dbReference type="InterPro" id="IPR036291">
    <property type="entry name" value="NAD(P)-bd_dom_sf"/>
</dbReference>
<reference evidence="3 4" key="1">
    <citation type="submission" date="2019-01" db="EMBL/GenBank/DDBJ databases">
        <title>Sinorhodobacter populi sp. nov. isolated from the symptomatic bark tissue of Populus euramericana canker.</title>
        <authorList>
            <person name="Xu G."/>
        </authorList>
    </citation>
    <scope>NUCLEOTIDE SEQUENCE [LARGE SCALE GENOMIC DNA]</scope>
    <source>
        <strain evidence="3 4">2D-5</strain>
    </source>
</reference>
<reference evidence="3 4" key="2">
    <citation type="submission" date="2019-01" db="EMBL/GenBank/DDBJ databases">
        <authorList>
            <person name="Li Y."/>
        </authorList>
    </citation>
    <scope>NUCLEOTIDE SEQUENCE [LARGE SCALE GENOMIC DNA]</scope>
    <source>
        <strain evidence="3 4">2D-5</strain>
    </source>
</reference>
<comment type="caution">
    <text evidence="3">The sequence shown here is derived from an EMBL/GenBank/DDBJ whole genome shotgun (WGS) entry which is preliminary data.</text>
</comment>
<evidence type="ECO:0000256" key="1">
    <source>
        <dbReference type="ARBA" id="ARBA00006484"/>
    </source>
</evidence>